<dbReference type="EMBL" id="UINC01008278">
    <property type="protein sequence ID" value="SVA37285.1"/>
    <property type="molecule type" value="Genomic_DNA"/>
</dbReference>
<organism evidence="1">
    <name type="scientific">marine metagenome</name>
    <dbReference type="NCBI Taxonomy" id="408172"/>
    <lineage>
        <taxon>unclassified sequences</taxon>
        <taxon>metagenomes</taxon>
        <taxon>ecological metagenomes</taxon>
    </lineage>
</organism>
<dbReference type="Gene3D" id="3.20.20.140">
    <property type="entry name" value="Metal-dependent hydrolases"/>
    <property type="match status" value="1"/>
</dbReference>
<name>A0A381VA90_9ZZZZ</name>
<reference evidence="1" key="1">
    <citation type="submission" date="2018-05" db="EMBL/GenBank/DDBJ databases">
        <authorList>
            <person name="Lanie J.A."/>
            <person name="Ng W.-L."/>
            <person name="Kazmierczak K.M."/>
            <person name="Andrzejewski T.M."/>
            <person name="Davidsen T.M."/>
            <person name="Wayne K.J."/>
            <person name="Tettelin H."/>
            <person name="Glass J.I."/>
            <person name="Rusch D."/>
            <person name="Podicherti R."/>
            <person name="Tsui H.-C.T."/>
            <person name="Winkler M.E."/>
        </authorList>
    </citation>
    <scope>NUCLEOTIDE SEQUENCE</scope>
</reference>
<sequence>MKNGFRVIDADGHMQEPLDICDNYIEKEYHGRRPLVSGHVARYLFNYHPCEAFPKGRVSPRPESVFADCPDRYGEAWETWWSLPARLVEIEKEGLDIQIGFHTNGTAALSPNIEDPNLQNALCRGYNNWARDYCSKSKGKVKFIGLVSIIDVNLAIAETERLSEIPECAAINLPDPGSST</sequence>
<gene>
    <name evidence="1" type="ORF">METZ01_LOCUS90139</name>
</gene>
<dbReference type="SUPFAM" id="SSF51556">
    <property type="entry name" value="Metallo-dependent hydrolases"/>
    <property type="match status" value="1"/>
</dbReference>
<feature type="non-terminal residue" evidence="1">
    <location>
        <position position="180"/>
    </location>
</feature>
<accession>A0A381VA90</accession>
<protein>
    <recommendedName>
        <fullName evidence="2">Amidohydrolase-related domain-containing protein</fullName>
    </recommendedName>
</protein>
<evidence type="ECO:0008006" key="2">
    <source>
        <dbReference type="Google" id="ProtNLM"/>
    </source>
</evidence>
<evidence type="ECO:0000313" key="1">
    <source>
        <dbReference type="EMBL" id="SVA37285.1"/>
    </source>
</evidence>
<dbReference type="AlphaFoldDB" id="A0A381VA90"/>
<dbReference type="InterPro" id="IPR032466">
    <property type="entry name" value="Metal_Hydrolase"/>
</dbReference>
<proteinExistence type="predicted"/>